<dbReference type="Proteomes" id="UP000253792">
    <property type="component" value="Unassembled WGS sequence"/>
</dbReference>
<dbReference type="AlphaFoldDB" id="A0A369L8L8"/>
<dbReference type="OrthoDB" id="2971563at2"/>
<dbReference type="STRING" id="1034345.GCA_000236865_01770"/>
<dbReference type="Gene3D" id="3.60.15.10">
    <property type="entry name" value="Ribonuclease Z/Hydroxyacylglutathione hydrolase-like"/>
    <property type="match status" value="1"/>
</dbReference>
<proteinExistence type="predicted"/>
<gene>
    <name evidence="2" type="ORF">C1880_07545</name>
</gene>
<name>A0A369L8L8_9ACTN</name>
<sequence>MLALHVLASGSSGNAAVVENTATGAGVLIDCGICKRDFLNRCDEAGFDPGRIQAMFVTHEHSDHVKGLGVVLRGLAKAGNVPPVFAAGACTANSSALAKAAEAFDVRDLTTEPDAVEAAGMRIIPFATSHDAAASFGFRIEDAADGDAVGYLTDSGIVTAQAHAALRDVRILALESNHDPKMLAAGPYPYVIKQRIASNSGHLSNDQAAAELGTLVAESRTAGLRLPQTVVAMHVSQNNNDYSLARRSLEAALGDAGCCAETLCGYQARLTTAR</sequence>
<organism evidence="2 3">
    <name type="scientific">Senegalimassilia anaerobia</name>
    <dbReference type="NCBI Taxonomy" id="1473216"/>
    <lineage>
        <taxon>Bacteria</taxon>
        <taxon>Bacillati</taxon>
        <taxon>Actinomycetota</taxon>
        <taxon>Coriobacteriia</taxon>
        <taxon>Coriobacteriales</taxon>
        <taxon>Coriobacteriaceae</taxon>
        <taxon>Senegalimassilia</taxon>
    </lineage>
</organism>
<dbReference type="InterPro" id="IPR052533">
    <property type="entry name" value="WalJ/YycJ-like"/>
</dbReference>
<dbReference type="GO" id="GO:0016787">
    <property type="term" value="F:hydrolase activity"/>
    <property type="evidence" value="ECO:0007669"/>
    <property type="project" value="UniProtKB-KW"/>
</dbReference>
<dbReference type="RefSeq" id="WP_114620935.1">
    <property type="nucleotide sequence ID" value="NZ_PPTP01000006.1"/>
</dbReference>
<keyword evidence="3" id="KW-1185">Reference proteome</keyword>
<feature type="domain" description="Metallo-beta-lactamase" evidence="1">
    <location>
        <begin position="27"/>
        <end position="215"/>
    </location>
</feature>
<protein>
    <submittedName>
        <fullName evidence="2">MBL fold metallo-hydrolase</fullName>
    </submittedName>
</protein>
<accession>A0A369L8L8</accession>
<dbReference type="InterPro" id="IPR036866">
    <property type="entry name" value="RibonucZ/Hydroxyglut_hydro"/>
</dbReference>
<dbReference type="Pfam" id="PF12706">
    <property type="entry name" value="Lactamase_B_2"/>
    <property type="match status" value="1"/>
</dbReference>
<dbReference type="PANTHER" id="PTHR47619">
    <property type="entry name" value="METALLO-HYDROLASE YYCJ-RELATED"/>
    <property type="match status" value="1"/>
</dbReference>
<dbReference type="PANTHER" id="PTHR47619:SF1">
    <property type="entry name" value="EXODEOXYRIBONUCLEASE WALJ"/>
    <property type="match status" value="1"/>
</dbReference>
<comment type="caution">
    <text evidence="2">The sequence shown here is derived from an EMBL/GenBank/DDBJ whole genome shotgun (WGS) entry which is preliminary data.</text>
</comment>
<keyword evidence="2" id="KW-0378">Hydrolase</keyword>
<dbReference type="InterPro" id="IPR001279">
    <property type="entry name" value="Metallo-B-lactamas"/>
</dbReference>
<reference evidence="2 3" key="1">
    <citation type="journal article" date="2018" name="Elife">
        <title>Discovery and characterization of a prevalent human gut bacterial enzyme sufficient for the inactivation of a family of plant toxins.</title>
        <authorList>
            <person name="Koppel N."/>
            <person name="Bisanz J.E."/>
            <person name="Pandelia M.E."/>
            <person name="Turnbaugh P.J."/>
            <person name="Balskus E.P."/>
        </authorList>
    </citation>
    <scope>NUCLEOTIDE SEQUENCE [LARGE SCALE GENOMIC DNA]</scope>
    <source>
        <strain evidence="3">anaerobia AP69FAA</strain>
    </source>
</reference>
<dbReference type="EMBL" id="PPTP01000006">
    <property type="protein sequence ID" value="RDB55069.1"/>
    <property type="molecule type" value="Genomic_DNA"/>
</dbReference>
<evidence type="ECO:0000259" key="1">
    <source>
        <dbReference type="Pfam" id="PF12706"/>
    </source>
</evidence>
<evidence type="ECO:0000313" key="2">
    <source>
        <dbReference type="EMBL" id="RDB55069.1"/>
    </source>
</evidence>
<evidence type="ECO:0000313" key="3">
    <source>
        <dbReference type="Proteomes" id="UP000253792"/>
    </source>
</evidence>
<dbReference type="SUPFAM" id="SSF56281">
    <property type="entry name" value="Metallo-hydrolase/oxidoreductase"/>
    <property type="match status" value="1"/>
</dbReference>